<dbReference type="SUPFAM" id="SSF53474">
    <property type="entry name" value="alpha/beta-Hydrolases"/>
    <property type="match status" value="1"/>
</dbReference>
<keyword evidence="2" id="KW-0058">Aromatic hydrocarbons catabolism</keyword>
<dbReference type="EC" id="3.3.2.10" evidence="6"/>
<dbReference type="Gene3D" id="3.40.50.1820">
    <property type="entry name" value="alpha/beta hydrolase"/>
    <property type="match status" value="1"/>
</dbReference>
<dbReference type="Pfam" id="PF06441">
    <property type="entry name" value="EHN"/>
    <property type="match status" value="1"/>
</dbReference>
<feature type="active site" description="Nucleophile" evidence="4">
    <location>
        <position position="175"/>
    </location>
</feature>
<dbReference type="PRINTS" id="PR00412">
    <property type="entry name" value="EPOXHYDRLASE"/>
</dbReference>
<feature type="active site" description="Proton acceptor" evidence="4">
    <location>
        <position position="356"/>
    </location>
</feature>
<feature type="domain" description="Epoxide hydrolase N-terminal" evidence="5">
    <location>
        <begin position="1"/>
        <end position="106"/>
    </location>
</feature>
<dbReference type="InterPro" id="IPR029058">
    <property type="entry name" value="AB_hydrolase_fold"/>
</dbReference>
<comment type="similarity">
    <text evidence="1">Belongs to the peptidase S33 family.</text>
</comment>
<dbReference type="PIRSF" id="PIRSF001112">
    <property type="entry name" value="Epoxide_hydrolase"/>
    <property type="match status" value="1"/>
</dbReference>
<dbReference type="GO" id="GO:0004301">
    <property type="term" value="F:epoxide hydrolase activity"/>
    <property type="evidence" value="ECO:0007669"/>
    <property type="project" value="UniProtKB-EC"/>
</dbReference>
<feature type="active site" description="Proton donor" evidence="4">
    <location>
        <position position="301"/>
    </location>
</feature>
<dbReference type="InterPro" id="IPR000639">
    <property type="entry name" value="Epox_hydrolase-like"/>
</dbReference>
<dbReference type="KEGG" id="sphu:SPPYR_0692"/>
<evidence type="ECO:0000256" key="2">
    <source>
        <dbReference type="ARBA" id="ARBA00022797"/>
    </source>
</evidence>
<reference evidence="6" key="1">
    <citation type="submission" date="2016-03" db="EMBL/GenBank/DDBJ databases">
        <authorList>
            <person name="Ploux O."/>
        </authorList>
    </citation>
    <scope>NUCLEOTIDE SEQUENCE</scope>
    <source>
        <strain evidence="6">UC10</strain>
    </source>
</reference>
<dbReference type="PANTHER" id="PTHR21661:SF35">
    <property type="entry name" value="EPOXIDE HYDROLASE"/>
    <property type="match status" value="1"/>
</dbReference>
<proteinExistence type="inferred from homology"/>
<accession>A0A1Y5PP23</accession>
<organism evidence="6">
    <name type="scientific">uncultured Sphingopyxis sp</name>
    <dbReference type="NCBI Taxonomy" id="310581"/>
    <lineage>
        <taxon>Bacteria</taxon>
        <taxon>Pseudomonadati</taxon>
        <taxon>Pseudomonadota</taxon>
        <taxon>Alphaproteobacteria</taxon>
        <taxon>Sphingomonadales</taxon>
        <taxon>Sphingomonadaceae</taxon>
        <taxon>Sphingopyxis</taxon>
        <taxon>environmental samples</taxon>
    </lineage>
</organism>
<sequence length="378" mass="42642">MTPFKVQVPQDAIDDLKARLDRVRWPDREIVGDKSQGVQLGTARRLIDHWQHRHDWRRFEERINRYPQFHMEIDGLEIHFLHVRSPHAGALPVILTHGWPGSVIEFLDVIGPLTDPVAHGGNAADAFDVVIPSIPGYGFSQRPTDAEWNAERTARAWGALMQRLGCEHWVAQGGDWGSLITHRLAQLRPDGLAAAHVNLPLVMPTVDPTDPTQEERRALASMAKFQSDGGAYANLQGTRPQTLGYGLADSPVAQAAWMFEKIDAWSGNDGSDEPALGFDTILDDISLYWFTNTGTSSARYYWEVFRTGFGGYSAGRIDLPMGATIFPGEFYRAPRVWAEQNWANLFYWNEADRGGHFAAWEQPKIFVEEVRSAFRQFR</sequence>
<protein>
    <submittedName>
        <fullName evidence="6">Putative epoxide hydrolase</fullName>
        <ecNumber evidence="6">3.3.2.10</ecNumber>
    </submittedName>
</protein>
<keyword evidence="3 6" id="KW-0378">Hydrolase</keyword>
<dbReference type="GO" id="GO:0097176">
    <property type="term" value="P:epoxide metabolic process"/>
    <property type="evidence" value="ECO:0007669"/>
    <property type="project" value="TreeGrafter"/>
</dbReference>
<dbReference type="EMBL" id="LT598653">
    <property type="protein sequence ID" value="SBV31812.1"/>
    <property type="molecule type" value="Genomic_DNA"/>
</dbReference>
<name>A0A1Y5PP23_9SPHN</name>
<dbReference type="RefSeq" id="WP_295323727.1">
    <property type="nucleotide sequence ID" value="NZ_LT598653.1"/>
</dbReference>
<evidence type="ECO:0000256" key="3">
    <source>
        <dbReference type="ARBA" id="ARBA00022801"/>
    </source>
</evidence>
<evidence type="ECO:0000313" key="6">
    <source>
        <dbReference type="EMBL" id="SBV31812.1"/>
    </source>
</evidence>
<dbReference type="AlphaFoldDB" id="A0A1Y5PP23"/>
<gene>
    <name evidence="6" type="ORF">SPPYR_0692</name>
</gene>
<dbReference type="InterPro" id="IPR010497">
    <property type="entry name" value="Epoxide_hydro_N"/>
</dbReference>
<dbReference type="InterPro" id="IPR016292">
    <property type="entry name" value="Epoxide_hydrolase"/>
</dbReference>
<evidence type="ECO:0000256" key="1">
    <source>
        <dbReference type="ARBA" id="ARBA00010088"/>
    </source>
</evidence>
<evidence type="ECO:0000259" key="5">
    <source>
        <dbReference type="Pfam" id="PF06441"/>
    </source>
</evidence>
<dbReference type="PANTHER" id="PTHR21661">
    <property type="entry name" value="EPOXIDE HYDROLASE 1-RELATED"/>
    <property type="match status" value="1"/>
</dbReference>
<evidence type="ECO:0000256" key="4">
    <source>
        <dbReference type="PIRSR" id="PIRSR001112-1"/>
    </source>
</evidence>